<gene>
    <name evidence="1" type="ORF">P167DRAFT_350392</name>
</gene>
<sequence length="231" mass="26387">MYLALPIKPTKCDKKAIGKKKGDECFIFYRVLAFLEISLIFYKNLKKRKHHSCAITPYHIPNHPFGTQHVTNVHTSSTPMVRSSYAMARLVATHDYRENRRVHLLPDQRRSRGAAGVSCVNEQGQQASPSIRKQIRRYAVMSTIEGLDGRDRYIYRCREQAEDIHCCRPYIYAGDFKDLGDTLLLIHIVSGGVIIMRCHETDRQESAEGIRKGARMLGEAMGIPWILLRAA</sequence>
<dbReference type="InParanoid" id="A0A3N4L3P9"/>
<evidence type="ECO:0000313" key="1">
    <source>
        <dbReference type="EMBL" id="RPB16119.1"/>
    </source>
</evidence>
<organism evidence="1 2">
    <name type="scientific">Morchella conica CCBAS932</name>
    <dbReference type="NCBI Taxonomy" id="1392247"/>
    <lineage>
        <taxon>Eukaryota</taxon>
        <taxon>Fungi</taxon>
        <taxon>Dikarya</taxon>
        <taxon>Ascomycota</taxon>
        <taxon>Pezizomycotina</taxon>
        <taxon>Pezizomycetes</taxon>
        <taxon>Pezizales</taxon>
        <taxon>Morchellaceae</taxon>
        <taxon>Morchella</taxon>
    </lineage>
</organism>
<name>A0A3N4L3P9_9PEZI</name>
<reference evidence="1 2" key="1">
    <citation type="journal article" date="2018" name="Nat. Ecol. Evol.">
        <title>Pezizomycetes genomes reveal the molecular basis of ectomycorrhizal truffle lifestyle.</title>
        <authorList>
            <person name="Murat C."/>
            <person name="Payen T."/>
            <person name="Noel B."/>
            <person name="Kuo A."/>
            <person name="Morin E."/>
            <person name="Chen J."/>
            <person name="Kohler A."/>
            <person name="Krizsan K."/>
            <person name="Balestrini R."/>
            <person name="Da Silva C."/>
            <person name="Montanini B."/>
            <person name="Hainaut M."/>
            <person name="Levati E."/>
            <person name="Barry K.W."/>
            <person name="Belfiori B."/>
            <person name="Cichocki N."/>
            <person name="Clum A."/>
            <person name="Dockter R.B."/>
            <person name="Fauchery L."/>
            <person name="Guy J."/>
            <person name="Iotti M."/>
            <person name="Le Tacon F."/>
            <person name="Lindquist E.A."/>
            <person name="Lipzen A."/>
            <person name="Malagnac F."/>
            <person name="Mello A."/>
            <person name="Molinier V."/>
            <person name="Miyauchi S."/>
            <person name="Poulain J."/>
            <person name="Riccioni C."/>
            <person name="Rubini A."/>
            <person name="Sitrit Y."/>
            <person name="Splivallo R."/>
            <person name="Traeger S."/>
            <person name="Wang M."/>
            <person name="Zifcakova L."/>
            <person name="Wipf D."/>
            <person name="Zambonelli A."/>
            <person name="Paolocci F."/>
            <person name="Nowrousian M."/>
            <person name="Ottonello S."/>
            <person name="Baldrian P."/>
            <person name="Spatafora J.W."/>
            <person name="Henrissat B."/>
            <person name="Nagy L.G."/>
            <person name="Aury J.M."/>
            <person name="Wincker P."/>
            <person name="Grigoriev I.V."/>
            <person name="Bonfante P."/>
            <person name="Martin F.M."/>
        </authorList>
    </citation>
    <scope>NUCLEOTIDE SEQUENCE [LARGE SCALE GENOMIC DNA]</scope>
    <source>
        <strain evidence="1 2">CCBAS932</strain>
    </source>
</reference>
<dbReference type="Proteomes" id="UP000277580">
    <property type="component" value="Unassembled WGS sequence"/>
</dbReference>
<proteinExistence type="predicted"/>
<dbReference type="AlphaFoldDB" id="A0A3N4L3P9"/>
<dbReference type="EMBL" id="ML119110">
    <property type="protein sequence ID" value="RPB16119.1"/>
    <property type="molecule type" value="Genomic_DNA"/>
</dbReference>
<keyword evidence="2" id="KW-1185">Reference proteome</keyword>
<evidence type="ECO:0000313" key="2">
    <source>
        <dbReference type="Proteomes" id="UP000277580"/>
    </source>
</evidence>
<accession>A0A3N4L3P9</accession>
<protein>
    <submittedName>
        <fullName evidence="1">Uncharacterized protein</fullName>
    </submittedName>
</protein>